<dbReference type="EMBL" id="JBAPLV010000014">
    <property type="protein sequence ID" value="MEI4279470.1"/>
    <property type="molecule type" value="Genomic_DNA"/>
</dbReference>
<name>A0ABU8E7B1_9ACTN</name>
<accession>A0ABU8E7B1</accession>
<protein>
    <recommendedName>
        <fullName evidence="3">DUF4157 domain-containing protein</fullName>
    </recommendedName>
</protein>
<organism evidence="1 2">
    <name type="scientific">Klenkia terrae</name>
    <dbReference type="NCBI Taxonomy" id="1052259"/>
    <lineage>
        <taxon>Bacteria</taxon>
        <taxon>Bacillati</taxon>
        <taxon>Actinomycetota</taxon>
        <taxon>Actinomycetes</taxon>
        <taxon>Geodermatophilales</taxon>
        <taxon>Geodermatophilaceae</taxon>
        <taxon>Klenkia</taxon>
    </lineage>
</organism>
<gene>
    <name evidence="1" type="ORF">UXQ13_13450</name>
</gene>
<evidence type="ECO:0000313" key="1">
    <source>
        <dbReference type="EMBL" id="MEI4279470.1"/>
    </source>
</evidence>
<sequence length="245" mass="25915">MDLLQQLPRAAAWTAGTVLHPAGAVAAAGLLVGSVLTTGSPSAGARIADGLLWGAGPENSLLALAASGVAAATSRERAVTTAEHGWAAEELLGDALPPRERLVLTDALGAGGRAFVFPRWDGAITVNVGPELFADPVRADPHTFLHELVHTCQVHHASSRRAFTSAAVVTQVRHSLGRDAYAYDLPVRPLAAYGMEQQAQLAADWWRGRPGRWGRPTALRGHTRRPRDPASPWAACVADLRAARF</sequence>
<comment type="caution">
    <text evidence="1">The sequence shown here is derived from an EMBL/GenBank/DDBJ whole genome shotgun (WGS) entry which is preliminary data.</text>
</comment>
<dbReference type="RefSeq" id="WP_225233526.1">
    <property type="nucleotide sequence ID" value="NZ_JBAPLV010000014.1"/>
</dbReference>
<keyword evidence="2" id="KW-1185">Reference proteome</keyword>
<evidence type="ECO:0008006" key="3">
    <source>
        <dbReference type="Google" id="ProtNLM"/>
    </source>
</evidence>
<proteinExistence type="predicted"/>
<evidence type="ECO:0000313" key="2">
    <source>
        <dbReference type="Proteomes" id="UP001373496"/>
    </source>
</evidence>
<reference evidence="1 2" key="1">
    <citation type="submission" date="2024-03" db="EMBL/GenBank/DDBJ databases">
        <title>Draft genome sequence of Klenkia terrae.</title>
        <authorList>
            <person name="Duangmal K."/>
            <person name="Chantavorakit T."/>
        </authorList>
    </citation>
    <scope>NUCLEOTIDE SEQUENCE [LARGE SCALE GENOMIC DNA]</scope>
    <source>
        <strain evidence="1 2">JCM 17786</strain>
    </source>
</reference>
<dbReference type="Proteomes" id="UP001373496">
    <property type="component" value="Unassembled WGS sequence"/>
</dbReference>